<keyword evidence="3" id="KW-1185">Reference proteome</keyword>
<evidence type="ECO:0000313" key="2">
    <source>
        <dbReference type="EMBL" id="OLQ05132.1"/>
    </source>
</evidence>
<gene>
    <name evidence="2" type="ORF">AK812_SmicGene11716</name>
</gene>
<evidence type="ECO:0000313" key="3">
    <source>
        <dbReference type="Proteomes" id="UP000186817"/>
    </source>
</evidence>
<dbReference type="EMBL" id="LSRX01000194">
    <property type="protein sequence ID" value="OLQ05132.1"/>
    <property type="molecule type" value="Genomic_DNA"/>
</dbReference>
<evidence type="ECO:0000256" key="1">
    <source>
        <dbReference type="SAM" id="MobiDB-lite"/>
    </source>
</evidence>
<sequence>MESMALKVTSGKQAVTEFLGGSLCRDLNGGRPSKGSPEVQPDERIRTTTIEANVVPPRRDESAALTWSGGHGPTSKRLRKGWERSRRSPAELCGPEKIDLDNMASGHMTSCGRNDLHNGPVAQALECISRRQCKVLVERKISQKPWKVPEHVSRGGKVVIGQEDQALSVYHNGLGWDVRYEKTTPGGHRRLVIAAAVHQA</sequence>
<dbReference type="AlphaFoldDB" id="A0A1Q9ECJ4"/>
<feature type="region of interest" description="Disordered" evidence="1">
    <location>
        <begin position="63"/>
        <end position="83"/>
    </location>
</feature>
<organism evidence="2 3">
    <name type="scientific">Symbiodinium microadriaticum</name>
    <name type="common">Dinoflagellate</name>
    <name type="synonym">Zooxanthella microadriatica</name>
    <dbReference type="NCBI Taxonomy" id="2951"/>
    <lineage>
        <taxon>Eukaryota</taxon>
        <taxon>Sar</taxon>
        <taxon>Alveolata</taxon>
        <taxon>Dinophyceae</taxon>
        <taxon>Suessiales</taxon>
        <taxon>Symbiodiniaceae</taxon>
        <taxon>Symbiodinium</taxon>
    </lineage>
</organism>
<proteinExistence type="predicted"/>
<protein>
    <submittedName>
        <fullName evidence="2">Uncharacterized protein</fullName>
    </submittedName>
</protein>
<name>A0A1Q9ECJ4_SYMMI</name>
<accession>A0A1Q9ECJ4</accession>
<comment type="caution">
    <text evidence="2">The sequence shown here is derived from an EMBL/GenBank/DDBJ whole genome shotgun (WGS) entry which is preliminary data.</text>
</comment>
<dbReference type="Proteomes" id="UP000186817">
    <property type="component" value="Unassembled WGS sequence"/>
</dbReference>
<feature type="region of interest" description="Disordered" evidence="1">
    <location>
        <begin position="22"/>
        <end position="49"/>
    </location>
</feature>
<reference evidence="2 3" key="1">
    <citation type="submission" date="2016-02" db="EMBL/GenBank/DDBJ databases">
        <title>Genome analysis of coral dinoflagellate symbionts highlights evolutionary adaptations to a symbiotic lifestyle.</title>
        <authorList>
            <person name="Aranda M."/>
            <person name="Li Y."/>
            <person name="Liew Y.J."/>
            <person name="Baumgarten S."/>
            <person name="Simakov O."/>
            <person name="Wilson M."/>
            <person name="Piel J."/>
            <person name="Ashoor H."/>
            <person name="Bougouffa S."/>
            <person name="Bajic V.B."/>
            <person name="Ryu T."/>
            <person name="Ravasi T."/>
            <person name="Bayer T."/>
            <person name="Micklem G."/>
            <person name="Kim H."/>
            <person name="Bhak J."/>
            <person name="Lajeunesse T.C."/>
            <person name="Voolstra C.R."/>
        </authorList>
    </citation>
    <scope>NUCLEOTIDE SEQUENCE [LARGE SCALE GENOMIC DNA]</scope>
    <source>
        <strain evidence="2 3">CCMP2467</strain>
    </source>
</reference>